<keyword evidence="2" id="KW-1185">Reference proteome</keyword>
<gene>
    <name evidence="1" type="ORF">FHX68_1197</name>
</gene>
<evidence type="ECO:0000313" key="1">
    <source>
        <dbReference type="EMBL" id="TQM98509.1"/>
    </source>
</evidence>
<proteinExistence type="predicted"/>
<reference evidence="1 2" key="1">
    <citation type="submission" date="2019-06" db="EMBL/GenBank/DDBJ databases">
        <title>Sequencing the genomes of 1000 actinobacteria strains.</title>
        <authorList>
            <person name="Klenk H.-P."/>
        </authorList>
    </citation>
    <scope>NUCLEOTIDE SEQUENCE [LARGE SCALE GENOMIC DNA]</scope>
    <source>
        <strain evidence="1 2">DSM 20427</strain>
    </source>
</reference>
<dbReference type="EMBL" id="VFPS01000002">
    <property type="protein sequence ID" value="TQM98509.1"/>
    <property type="molecule type" value="Genomic_DNA"/>
</dbReference>
<organism evidence="1 2">
    <name type="scientific">Microbacterium lacticum</name>
    <dbReference type="NCBI Taxonomy" id="33885"/>
    <lineage>
        <taxon>Bacteria</taxon>
        <taxon>Bacillati</taxon>
        <taxon>Actinomycetota</taxon>
        <taxon>Actinomycetes</taxon>
        <taxon>Micrococcales</taxon>
        <taxon>Microbacteriaceae</taxon>
        <taxon>Microbacterium</taxon>
    </lineage>
</organism>
<dbReference type="Proteomes" id="UP000319804">
    <property type="component" value="Unassembled WGS sequence"/>
</dbReference>
<name>A0A543KTY6_9MICO</name>
<dbReference type="AlphaFoldDB" id="A0A543KTY6"/>
<accession>A0A543KTY6</accession>
<sequence length="39" mass="4015">MCYAIAATDAWPTPAGVHLDADQHRTLGLALAPVVAALL</sequence>
<comment type="caution">
    <text evidence="1">The sequence shown here is derived from an EMBL/GenBank/DDBJ whole genome shotgun (WGS) entry which is preliminary data.</text>
</comment>
<protein>
    <submittedName>
        <fullName evidence="1">Uncharacterized protein</fullName>
    </submittedName>
</protein>
<evidence type="ECO:0000313" key="2">
    <source>
        <dbReference type="Proteomes" id="UP000319804"/>
    </source>
</evidence>